<dbReference type="Gene3D" id="3.40.50.980">
    <property type="match status" value="1"/>
</dbReference>
<dbReference type="GO" id="GO:0044550">
    <property type="term" value="P:secondary metabolite biosynthetic process"/>
    <property type="evidence" value="ECO:0007669"/>
    <property type="project" value="TreeGrafter"/>
</dbReference>
<evidence type="ECO:0000259" key="1">
    <source>
        <dbReference type="Pfam" id="PF00501"/>
    </source>
</evidence>
<evidence type="ECO:0000313" key="2">
    <source>
        <dbReference type="EMBL" id="CAI3989355.1"/>
    </source>
</evidence>
<dbReference type="PANTHER" id="PTHR45527:SF1">
    <property type="entry name" value="FATTY ACID SYNTHASE"/>
    <property type="match status" value="1"/>
</dbReference>
<gene>
    <name evidence="2" type="ORF">C1SCF055_LOCUS16436</name>
</gene>
<feature type="domain" description="AMP-dependent synthetase/ligase" evidence="1">
    <location>
        <begin position="71"/>
        <end position="192"/>
    </location>
</feature>
<dbReference type="PANTHER" id="PTHR45527">
    <property type="entry name" value="NONRIBOSOMAL PEPTIDE SYNTHETASE"/>
    <property type="match status" value="1"/>
</dbReference>
<dbReference type="EMBL" id="CAMXCT010001359">
    <property type="protein sequence ID" value="CAI3989355.1"/>
    <property type="molecule type" value="Genomic_DNA"/>
</dbReference>
<keyword evidence="4" id="KW-1185">Reference proteome</keyword>
<dbReference type="SUPFAM" id="SSF56801">
    <property type="entry name" value="Acetyl-CoA synthetase-like"/>
    <property type="match status" value="1"/>
</dbReference>
<dbReference type="OrthoDB" id="329835at2759"/>
<protein>
    <submittedName>
        <fullName evidence="3">Polyketide synthase PksJ</fullName>
    </submittedName>
</protein>
<dbReference type="EMBL" id="CAMXCT030001359">
    <property type="protein sequence ID" value="CAL4776667.1"/>
    <property type="molecule type" value="Genomic_DNA"/>
</dbReference>
<dbReference type="InterPro" id="IPR000873">
    <property type="entry name" value="AMP-dep_synth/lig_dom"/>
</dbReference>
<dbReference type="GO" id="GO:0031177">
    <property type="term" value="F:phosphopantetheine binding"/>
    <property type="evidence" value="ECO:0007669"/>
    <property type="project" value="TreeGrafter"/>
</dbReference>
<name>A0A9P1CD11_9DINO</name>
<proteinExistence type="predicted"/>
<sequence length="203" mass="21770">MPEAVPEVALSGRARVAEPWPDDERVQLFDERLRGLRGSPGSPGSPVLLGEDFCLTIEELHPASAWPGASEGIEKSEFVAVCMPRGPGLVVALLGVWRAGKAYVPLEPSFPPQRLRFMLEDSQAQLLLASELEVSTVSTPILRLLPTGELPADVNGPDVEVQPRSHLAYLIYTSGSTGTPKGVLVSQSSVCNVQKTPLKTHGK</sequence>
<comment type="caution">
    <text evidence="2">The sequence shown here is derived from an EMBL/GenBank/DDBJ whole genome shotgun (WGS) entry which is preliminary data.</text>
</comment>
<dbReference type="PROSITE" id="PS00455">
    <property type="entry name" value="AMP_BINDING"/>
    <property type="match status" value="1"/>
</dbReference>
<dbReference type="GO" id="GO:0043041">
    <property type="term" value="P:amino acid activation for nonribosomal peptide biosynthetic process"/>
    <property type="evidence" value="ECO:0007669"/>
    <property type="project" value="TreeGrafter"/>
</dbReference>
<dbReference type="InterPro" id="IPR020459">
    <property type="entry name" value="AMP-binding"/>
</dbReference>
<evidence type="ECO:0000313" key="4">
    <source>
        <dbReference type="Proteomes" id="UP001152797"/>
    </source>
</evidence>
<dbReference type="PRINTS" id="PR00154">
    <property type="entry name" value="AMPBINDING"/>
</dbReference>
<reference evidence="3 4" key="2">
    <citation type="submission" date="2024-05" db="EMBL/GenBank/DDBJ databases">
        <authorList>
            <person name="Chen Y."/>
            <person name="Shah S."/>
            <person name="Dougan E. K."/>
            <person name="Thang M."/>
            <person name="Chan C."/>
        </authorList>
    </citation>
    <scope>NUCLEOTIDE SEQUENCE [LARGE SCALE GENOMIC DNA]</scope>
</reference>
<dbReference type="Proteomes" id="UP001152797">
    <property type="component" value="Unassembled WGS sequence"/>
</dbReference>
<dbReference type="AlphaFoldDB" id="A0A9P1CD11"/>
<dbReference type="InterPro" id="IPR020845">
    <property type="entry name" value="AMP-binding_CS"/>
</dbReference>
<dbReference type="Pfam" id="PF00501">
    <property type="entry name" value="AMP-binding"/>
    <property type="match status" value="1"/>
</dbReference>
<organism evidence="2">
    <name type="scientific">Cladocopium goreaui</name>
    <dbReference type="NCBI Taxonomy" id="2562237"/>
    <lineage>
        <taxon>Eukaryota</taxon>
        <taxon>Sar</taxon>
        <taxon>Alveolata</taxon>
        <taxon>Dinophyceae</taxon>
        <taxon>Suessiales</taxon>
        <taxon>Symbiodiniaceae</taxon>
        <taxon>Cladocopium</taxon>
    </lineage>
</organism>
<reference evidence="2" key="1">
    <citation type="submission" date="2022-10" db="EMBL/GenBank/DDBJ databases">
        <authorList>
            <person name="Chen Y."/>
            <person name="Dougan E. K."/>
            <person name="Chan C."/>
            <person name="Rhodes N."/>
            <person name="Thang M."/>
        </authorList>
    </citation>
    <scope>NUCLEOTIDE SEQUENCE</scope>
</reference>
<evidence type="ECO:0000313" key="3">
    <source>
        <dbReference type="EMBL" id="CAL4776667.1"/>
    </source>
</evidence>
<dbReference type="EMBL" id="CAMXCT020001359">
    <property type="protein sequence ID" value="CAL1142730.1"/>
    <property type="molecule type" value="Genomic_DNA"/>
</dbReference>
<dbReference type="GO" id="GO:0005737">
    <property type="term" value="C:cytoplasm"/>
    <property type="evidence" value="ECO:0007669"/>
    <property type="project" value="TreeGrafter"/>
</dbReference>
<accession>A0A9P1CD11</accession>